<dbReference type="InParanoid" id="A0A151GB29"/>
<dbReference type="RefSeq" id="XP_040653606.1">
    <property type="nucleotide sequence ID" value="XM_040803502.1"/>
</dbReference>
<dbReference type="Proteomes" id="UP000076580">
    <property type="component" value="Chromosome 03"/>
</dbReference>
<evidence type="ECO:0000313" key="1">
    <source>
        <dbReference type="EMBL" id="KYK54254.1"/>
    </source>
</evidence>
<sequence>MSPFVYTPGSISRRAYTSIAAIQPQGTPRGQPRYLHRPSVGRVTSCSMADAESLDFTMRLLPTLFAATALALPGSNTLQGLGMKDCPSFKTAADVAKLRKEFHKDQLERLRQCVPSHGLYQPYKDVSTMGYLTHSTHREPGCIPTVNEYACIYGFNCNFQQNCVKRLVCGPNDDIMDCEIKPCYEHTKEMQCALRKQAPPGMEHEIDYLDINVQLGDTPAFGALRAEITVDGQVRHLPLFNTLAQNGDAHYTVNLTRLVGTKSMNLDRLDDIRLVFDGQEQLTYAQLGVCNRGLQIRTFRIMIRHVASGLFFQAHPIAPDPSTGKSNFKHVTACRERDLDLFDTSFPFLNFESKMGAFKETERMKRCFDTWPATRECQKSQEYGETILLRNH</sequence>
<protein>
    <submittedName>
        <fullName evidence="1">Uncharacterized protein</fullName>
    </submittedName>
</protein>
<accession>A0A151GB29</accession>
<proteinExistence type="predicted"/>
<dbReference type="EMBL" id="LAYC01000003">
    <property type="protein sequence ID" value="KYK54254.1"/>
    <property type="molecule type" value="Genomic_DNA"/>
</dbReference>
<keyword evidence="2" id="KW-1185">Reference proteome</keyword>
<name>A0A151GB29_DRECN</name>
<reference evidence="1 2" key="1">
    <citation type="journal article" date="2016" name="Sci. Rep.">
        <title>Insights into Adaptations to a Near-Obligate Nematode Endoparasitic Lifestyle from the Finished Genome of Drechmeria coniospora.</title>
        <authorList>
            <person name="Zhang L."/>
            <person name="Zhou Z."/>
            <person name="Guo Q."/>
            <person name="Fokkens L."/>
            <person name="Miskei M."/>
            <person name="Pocsi I."/>
            <person name="Zhang W."/>
            <person name="Chen M."/>
            <person name="Wang L."/>
            <person name="Sun Y."/>
            <person name="Donzelli B.G."/>
            <person name="Gibson D.M."/>
            <person name="Nelson D.R."/>
            <person name="Luo J.G."/>
            <person name="Rep M."/>
            <person name="Liu H."/>
            <person name="Yang S."/>
            <person name="Wang J."/>
            <person name="Krasnoff S.B."/>
            <person name="Xu Y."/>
            <person name="Molnar I."/>
            <person name="Lin M."/>
        </authorList>
    </citation>
    <scope>NUCLEOTIDE SEQUENCE [LARGE SCALE GENOMIC DNA]</scope>
    <source>
        <strain evidence="1 2">ARSEF 6962</strain>
    </source>
</reference>
<dbReference type="AlphaFoldDB" id="A0A151GB29"/>
<comment type="caution">
    <text evidence="1">The sequence shown here is derived from an EMBL/GenBank/DDBJ whole genome shotgun (WGS) entry which is preliminary data.</text>
</comment>
<organism evidence="1 2">
    <name type="scientific">Drechmeria coniospora</name>
    <name type="common">Nematophagous fungus</name>
    <name type="synonym">Meria coniospora</name>
    <dbReference type="NCBI Taxonomy" id="98403"/>
    <lineage>
        <taxon>Eukaryota</taxon>
        <taxon>Fungi</taxon>
        <taxon>Dikarya</taxon>
        <taxon>Ascomycota</taxon>
        <taxon>Pezizomycotina</taxon>
        <taxon>Sordariomycetes</taxon>
        <taxon>Hypocreomycetidae</taxon>
        <taxon>Hypocreales</taxon>
        <taxon>Ophiocordycipitaceae</taxon>
        <taxon>Drechmeria</taxon>
    </lineage>
</organism>
<gene>
    <name evidence="1" type="ORF">DCS_06211</name>
</gene>
<evidence type="ECO:0000313" key="2">
    <source>
        <dbReference type="Proteomes" id="UP000076580"/>
    </source>
</evidence>
<dbReference type="GeneID" id="63718854"/>